<organism evidence="1 2">
    <name type="scientific">Salipiger profundus</name>
    <dbReference type="NCBI Taxonomy" id="1229727"/>
    <lineage>
        <taxon>Bacteria</taxon>
        <taxon>Pseudomonadati</taxon>
        <taxon>Pseudomonadota</taxon>
        <taxon>Alphaproteobacteria</taxon>
        <taxon>Rhodobacterales</taxon>
        <taxon>Roseobacteraceae</taxon>
        <taxon>Salipiger</taxon>
    </lineage>
</organism>
<sequence length="121" mass="12827">MAGTSPTPILHYTCPESGLEDPQALCEALRLALSEIAPGHELRRADSMPGTAPESGSLNLSLQLDRVDAHGLTAHLLWQGSTDSAPVTGPEATIGVMDAELAPRMYPRFTRALLKISALPL</sequence>
<keyword evidence="1" id="KW-0614">Plasmid</keyword>
<dbReference type="KEGG" id="tpro:Ga0080559_TMP5155"/>
<protein>
    <submittedName>
        <fullName evidence="1">Uncharacterized protein</fullName>
    </submittedName>
</protein>
<dbReference type="AlphaFoldDB" id="A0A1U7DDY0"/>
<dbReference type="OrthoDB" id="7872834at2"/>
<dbReference type="Proteomes" id="UP000186559">
    <property type="component" value="Plasmid pTPRO6"/>
</dbReference>
<proteinExistence type="predicted"/>
<geneLocation type="plasmid" evidence="2">
    <name>ptpro6</name>
</geneLocation>
<gene>
    <name evidence="1" type="ORF">Ga0080559_TMP5155</name>
</gene>
<dbReference type="EMBL" id="CP014802">
    <property type="protein sequence ID" value="APX26255.1"/>
    <property type="molecule type" value="Genomic_DNA"/>
</dbReference>
<evidence type="ECO:0000313" key="2">
    <source>
        <dbReference type="Proteomes" id="UP000186559"/>
    </source>
</evidence>
<keyword evidence="2" id="KW-1185">Reference proteome</keyword>
<accession>A0A1U7DDY0</accession>
<dbReference type="RefSeq" id="WP_017469791.1">
    <property type="nucleotide sequence ID" value="NZ_BMEW01000020.1"/>
</dbReference>
<name>A0A1U7DDY0_9RHOB</name>
<evidence type="ECO:0000313" key="1">
    <source>
        <dbReference type="EMBL" id="APX26255.1"/>
    </source>
</evidence>
<reference evidence="1 2" key="1">
    <citation type="submission" date="2016-03" db="EMBL/GenBank/DDBJ databases">
        <title>Deep-sea bacteria in the southern Pacific.</title>
        <authorList>
            <person name="Tang K."/>
        </authorList>
    </citation>
    <scope>NUCLEOTIDE SEQUENCE [LARGE SCALE GENOMIC DNA]</scope>
    <source>
        <strain evidence="1 2">JLT2016</strain>
        <plasmid evidence="2">Plasmid ptpro6</plasmid>
    </source>
</reference>